<evidence type="ECO:0000256" key="1">
    <source>
        <dbReference type="SAM" id="Phobius"/>
    </source>
</evidence>
<keyword evidence="3" id="KW-1185">Reference proteome</keyword>
<keyword evidence="1" id="KW-0812">Transmembrane</keyword>
<evidence type="ECO:0000313" key="2">
    <source>
        <dbReference type="EMBL" id="CAG5929457.1"/>
    </source>
</evidence>
<organism evidence="2 3">
    <name type="scientific">Menidia menidia</name>
    <name type="common">Atlantic silverside</name>
    <dbReference type="NCBI Taxonomy" id="238744"/>
    <lineage>
        <taxon>Eukaryota</taxon>
        <taxon>Metazoa</taxon>
        <taxon>Chordata</taxon>
        <taxon>Craniata</taxon>
        <taxon>Vertebrata</taxon>
        <taxon>Euteleostomi</taxon>
        <taxon>Actinopterygii</taxon>
        <taxon>Neopterygii</taxon>
        <taxon>Teleostei</taxon>
        <taxon>Neoteleostei</taxon>
        <taxon>Acanthomorphata</taxon>
        <taxon>Ovalentaria</taxon>
        <taxon>Atherinomorphae</taxon>
        <taxon>Atheriniformes</taxon>
        <taxon>Atherinopsidae</taxon>
        <taxon>Menidiinae</taxon>
        <taxon>Menidia</taxon>
    </lineage>
</organism>
<dbReference type="EMBL" id="CAJRST010014446">
    <property type="protein sequence ID" value="CAG5929457.1"/>
    <property type="molecule type" value="Genomic_DNA"/>
</dbReference>
<evidence type="ECO:0000313" key="3">
    <source>
        <dbReference type="Proteomes" id="UP000677803"/>
    </source>
</evidence>
<sequence>MSVKSGPKHGNSAFPTWLIFGLVVSLTSGLLILLLCCYCGHSEGETFTVQRGPLRTVQSHLGSADENLLYAQIHFKGKNKPTDDKENTSPDVAATIYSEIKL</sequence>
<keyword evidence="1" id="KW-0472">Membrane</keyword>
<comment type="caution">
    <text evidence="2">The sequence shown here is derived from an EMBL/GenBank/DDBJ whole genome shotgun (WGS) entry which is preliminary data.</text>
</comment>
<feature type="transmembrane region" description="Helical" evidence="1">
    <location>
        <begin position="12"/>
        <end position="35"/>
    </location>
</feature>
<dbReference type="AlphaFoldDB" id="A0A8S4BC38"/>
<accession>A0A8S4BC38</accession>
<protein>
    <submittedName>
        <fullName evidence="2">(Atlantic silverside) hypothetical protein</fullName>
    </submittedName>
</protein>
<keyword evidence="1" id="KW-1133">Transmembrane helix</keyword>
<gene>
    <name evidence="2" type="ORF">MMEN_LOCUS13082</name>
</gene>
<proteinExistence type="predicted"/>
<reference evidence="2" key="1">
    <citation type="submission" date="2021-05" db="EMBL/GenBank/DDBJ databases">
        <authorList>
            <person name="Tigano A."/>
        </authorList>
    </citation>
    <scope>NUCLEOTIDE SEQUENCE</scope>
</reference>
<dbReference type="Proteomes" id="UP000677803">
    <property type="component" value="Unassembled WGS sequence"/>
</dbReference>
<name>A0A8S4BC38_9TELE</name>